<evidence type="ECO:0000259" key="5">
    <source>
        <dbReference type="PROSITE" id="PS50977"/>
    </source>
</evidence>
<dbReference type="EMBL" id="CAFBLT010000001">
    <property type="protein sequence ID" value="CAB4878748.1"/>
    <property type="molecule type" value="Genomic_DNA"/>
</dbReference>
<evidence type="ECO:0000313" key="7">
    <source>
        <dbReference type="EMBL" id="CAB4878748.1"/>
    </source>
</evidence>
<dbReference type="PRINTS" id="PR00455">
    <property type="entry name" value="HTHTETR"/>
</dbReference>
<feature type="domain" description="HTH tetR-type" evidence="5">
    <location>
        <begin position="33"/>
        <end position="93"/>
    </location>
</feature>
<reference evidence="6" key="1">
    <citation type="submission" date="2020-05" db="EMBL/GenBank/DDBJ databases">
        <authorList>
            <person name="Chiriac C."/>
            <person name="Salcher M."/>
            <person name="Ghai R."/>
            <person name="Kavagutti S V."/>
        </authorList>
    </citation>
    <scope>NUCLEOTIDE SEQUENCE</scope>
</reference>
<organism evidence="6">
    <name type="scientific">freshwater metagenome</name>
    <dbReference type="NCBI Taxonomy" id="449393"/>
    <lineage>
        <taxon>unclassified sequences</taxon>
        <taxon>metagenomes</taxon>
        <taxon>ecological metagenomes</taxon>
    </lineage>
</organism>
<dbReference type="GO" id="GO:0000976">
    <property type="term" value="F:transcription cis-regulatory region binding"/>
    <property type="evidence" value="ECO:0007669"/>
    <property type="project" value="TreeGrafter"/>
</dbReference>
<keyword evidence="2" id="KW-0238">DNA-binding</keyword>
<dbReference type="EMBL" id="CAFABE010000137">
    <property type="protein sequence ID" value="CAB4834673.1"/>
    <property type="molecule type" value="Genomic_DNA"/>
</dbReference>
<dbReference type="EMBL" id="CAFBPM010000004">
    <property type="protein sequence ID" value="CAB5015911.1"/>
    <property type="molecule type" value="Genomic_DNA"/>
</dbReference>
<dbReference type="InterPro" id="IPR050109">
    <property type="entry name" value="HTH-type_TetR-like_transc_reg"/>
</dbReference>
<dbReference type="SUPFAM" id="SSF46689">
    <property type="entry name" value="Homeodomain-like"/>
    <property type="match status" value="1"/>
</dbReference>
<evidence type="ECO:0000256" key="2">
    <source>
        <dbReference type="ARBA" id="ARBA00023125"/>
    </source>
</evidence>
<feature type="region of interest" description="Disordered" evidence="4">
    <location>
        <begin position="12"/>
        <end position="33"/>
    </location>
</feature>
<dbReference type="InterPro" id="IPR009057">
    <property type="entry name" value="Homeodomain-like_sf"/>
</dbReference>
<evidence type="ECO:0000256" key="1">
    <source>
        <dbReference type="ARBA" id="ARBA00023015"/>
    </source>
</evidence>
<evidence type="ECO:0000313" key="6">
    <source>
        <dbReference type="EMBL" id="CAB4834673.1"/>
    </source>
</evidence>
<dbReference type="Gene3D" id="1.10.357.10">
    <property type="entry name" value="Tetracycline Repressor, domain 2"/>
    <property type="match status" value="1"/>
</dbReference>
<gene>
    <name evidence="6" type="ORF">UFOPK3164_01719</name>
    <name evidence="7" type="ORF">UFOPK3427_01313</name>
    <name evidence="8" type="ORF">UFOPK4112_00601</name>
</gene>
<evidence type="ECO:0000256" key="4">
    <source>
        <dbReference type="SAM" id="MobiDB-lite"/>
    </source>
</evidence>
<protein>
    <submittedName>
        <fullName evidence="6">Unannotated protein</fullName>
    </submittedName>
</protein>
<evidence type="ECO:0000313" key="8">
    <source>
        <dbReference type="EMBL" id="CAB5015911.1"/>
    </source>
</evidence>
<dbReference type="FunFam" id="1.10.10.60:FF:000141">
    <property type="entry name" value="TetR family transcriptional regulator"/>
    <property type="match status" value="1"/>
</dbReference>
<proteinExistence type="predicted"/>
<dbReference type="InterPro" id="IPR001647">
    <property type="entry name" value="HTH_TetR"/>
</dbReference>
<dbReference type="PANTHER" id="PTHR30055">
    <property type="entry name" value="HTH-TYPE TRANSCRIPTIONAL REGULATOR RUTR"/>
    <property type="match status" value="1"/>
</dbReference>
<name>A0A6J7APD6_9ZZZZ</name>
<sequence>MTPPLKKALIVEKPQEETQSDGKSGGRRAAHVEDTRRAILETARELFAEFGFQGTRTEEIVQRAGLTRGALYHHFKDKEDLFRAVFDEVLSEVMGTLVRRSEGATGDAWTLFRANSEVYLDAATKNQAYRQIVLVDGPAVLGWTYWSDESDGPTKIITKYLQGAMDEGVLERQPVEPLAHLLSAIGVGSAFYVAHAGDPVAARREISECSERMLEGLGIHETTPTGSQSLTNKQLKVTGGN</sequence>
<dbReference type="PANTHER" id="PTHR30055:SF234">
    <property type="entry name" value="HTH-TYPE TRANSCRIPTIONAL REGULATOR BETI"/>
    <property type="match status" value="1"/>
</dbReference>
<evidence type="ECO:0000256" key="3">
    <source>
        <dbReference type="ARBA" id="ARBA00023163"/>
    </source>
</evidence>
<accession>A0A6J7APD6</accession>
<dbReference type="AlphaFoldDB" id="A0A6J7APD6"/>
<keyword evidence="3" id="KW-0804">Transcription</keyword>
<dbReference type="Pfam" id="PF00440">
    <property type="entry name" value="TetR_N"/>
    <property type="match status" value="1"/>
</dbReference>
<dbReference type="PROSITE" id="PS50977">
    <property type="entry name" value="HTH_TETR_2"/>
    <property type="match status" value="1"/>
</dbReference>
<dbReference type="Pfam" id="PF21351">
    <property type="entry name" value="TetR_C_41"/>
    <property type="match status" value="1"/>
</dbReference>
<dbReference type="GO" id="GO:0003700">
    <property type="term" value="F:DNA-binding transcription factor activity"/>
    <property type="evidence" value="ECO:0007669"/>
    <property type="project" value="TreeGrafter"/>
</dbReference>
<dbReference type="InterPro" id="IPR049484">
    <property type="entry name" value="Rv0078-like_C"/>
</dbReference>
<keyword evidence="1" id="KW-0805">Transcription regulation</keyword>